<dbReference type="EMBL" id="CP086360">
    <property type="protein sequence ID" value="UNI21597.1"/>
    <property type="molecule type" value="Genomic_DNA"/>
</dbReference>
<dbReference type="KEGG" id="ptkz:JDV02_007572"/>
<dbReference type="GeneID" id="72069520"/>
<gene>
    <name evidence="2" type="ORF">JDV02_007572</name>
</gene>
<accession>A0A9Q8QLV1</accession>
<organism evidence="2 3">
    <name type="scientific">Purpureocillium takamizusanense</name>
    <dbReference type="NCBI Taxonomy" id="2060973"/>
    <lineage>
        <taxon>Eukaryota</taxon>
        <taxon>Fungi</taxon>
        <taxon>Dikarya</taxon>
        <taxon>Ascomycota</taxon>
        <taxon>Pezizomycotina</taxon>
        <taxon>Sordariomycetes</taxon>
        <taxon>Hypocreomycetidae</taxon>
        <taxon>Hypocreales</taxon>
        <taxon>Ophiocordycipitaceae</taxon>
        <taxon>Purpureocillium</taxon>
    </lineage>
</organism>
<dbReference type="AlphaFoldDB" id="A0A9Q8QLV1"/>
<protein>
    <submittedName>
        <fullName evidence="2">Uncharacterized protein</fullName>
    </submittedName>
</protein>
<evidence type="ECO:0000256" key="1">
    <source>
        <dbReference type="SAM" id="MobiDB-lite"/>
    </source>
</evidence>
<name>A0A9Q8QLV1_9HYPO</name>
<feature type="region of interest" description="Disordered" evidence="1">
    <location>
        <begin position="1"/>
        <end position="27"/>
    </location>
</feature>
<dbReference type="RefSeq" id="XP_047845078.1">
    <property type="nucleotide sequence ID" value="XM_047989079.1"/>
</dbReference>
<reference evidence="2" key="1">
    <citation type="submission" date="2021-11" db="EMBL/GenBank/DDBJ databases">
        <title>Purpureocillium_takamizusanense_genome.</title>
        <authorList>
            <person name="Nguyen N.-H."/>
        </authorList>
    </citation>
    <scope>NUCLEOTIDE SEQUENCE</scope>
    <source>
        <strain evidence="2">PT3</strain>
    </source>
</reference>
<sequence>MSLGPRGPRDVVPALQHSKQVGRSGLQVQNKANASQLVGSSPTPKAPTPLEGCMLQGIQYAGLSCRQGLLALHLAWKGVAMELSTWDMQQRTGRSASDAGITGERGWMQEEPKKWCRCRERRAATGHAIDAFCGWLRGHCDVSSSPANTGRQDLSPKAKEVAAQAKLGQSGHRLGHGRCQAQVPG</sequence>
<evidence type="ECO:0000313" key="3">
    <source>
        <dbReference type="Proteomes" id="UP000829364"/>
    </source>
</evidence>
<keyword evidence="3" id="KW-1185">Reference proteome</keyword>
<feature type="compositionally biased region" description="Polar residues" evidence="1">
    <location>
        <begin position="17"/>
        <end position="27"/>
    </location>
</feature>
<evidence type="ECO:0000313" key="2">
    <source>
        <dbReference type="EMBL" id="UNI21597.1"/>
    </source>
</evidence>
<proteinExistence type="predicted"/>
<feature type="region of interest" description="Disordered" evidence="1">
    <location>
        <begin position="166"/>
        <end position="185"/>
    </location>
</feature>
<dbReference type="Proteomes" id="UP000829364">
    <property type="component" value="Chromosome 7"/>
</dbReference>